<keyword evidence="6 7" id="KW-0472">Membrane</keyword>
<evidence type="ECO:0000256" key="4">
    <source>
        <dbReference type="ARBA" id="ARBA00022692"/>
    </source>
</evidence>
<evidence type="ECO:0000256" key="6">
    <source>
        <dbReference type="ARBA" id="ARBA00023136"/>
    </source>
</evidence>
<dbReference type="InterPro" id="IPR005115">
    <property type="entry name" value="Gly_transporter"/>
</dbReference>
<dbReference type="Proteomes" id="UP000199516">
    <property type="component" value="Unassembled WGS sequence"/>
</dbReference>
<accession>A0A1I1ZTB2</accession>
<feature type="domain" description="Glycine transporter" evidence="8">
    <location>
        <begin position="5"/>
        <end position="78"/>
    </location>
</feature>
<keyword evidence="3" id="KW-1003">Cell membrane</keyword>
<dbReference type="GO" id="GO:0005886">
    <property type="term" value="C:plasma membrane"/>
    <property type="evidence" value="ECO:0007669"/>
    <property type="project" value="UniProtKB-SubCell"/>
</dbReference>
<evidence type="ECO:0000256" key="2">
    <source>
        <dbReference type="ARBA" id="ARBA00008193"/>
    </source>
</evidence>
<evidence type="ECO:0000256" key="1">
    <source>
        <dbReference type="ARBA" id="ARBA00004651"/>
    </source>
</evidence>
<feature type="domain" description="Glycine transporter" evidence="8">
    <location>
        <begin position="92"/>
        <end position="161"/>
    </location>
</feature>
<name>A0A1I1ZTB2_9BACI</name>
<evidence type="ECO:0000256" key="5">
    <source>
        <dbReference type="ARBA" id="ARBA00022989"/>
    </source>
</evidence>
<gene>
    <name evidence="9" type="ORF">SAMN05192532_101432</name>
</gene>
<evidence type="ECO:0000313" key="9">
    <source>
        <dbReference type="EMBL" id="SFE34901.1"/>
    </source>
</evidence>
<dbReference type="PANTHER" id="PTHR30506:SF3">
    <property type="entry name" value="UPF0126 INNER MEMBRANE PROTEIN YADS-RELATED"/>
    <property type="match status" value="1"/>
</dbReference>
<organism evidence="9 10">
    <name type="scientific">Alteribacillus iranensis</name>
    <dbReference type="NCBI Taxonomy" id="930128"/>
    <lineage>
        <taxon>Bacteria</taxon>
        <taxon>Bacillati</taxon>
        <taxon>Bacillota</taxon>
        <taxon>Bacilli</taxon>
        <taxon>Bacillales</taxon>
        <taxon>Bacillaceae</taxon>
        <taxon>Alteribacillus</taxon>
    </lineage>
</organism>
<feature type="transmembrane region" description="Helical" evidence="7">
    <location>
        <begin position="172"/>
        <end position="191"/>
    </location>
</feature>
<sequence length="200" mass="21929">MTWDVLNIIGTIAFALSGVFVAMEEEYDLMGVYILGFVTAFGGGAVRNLLIGVPITTLWDQGLLFIIAFLIMTIAFLLPSYLLETWSRWGVFFDAIGLGAFAVQGAMYAAEMNLPLSASIAAAALTGTGGGMIRDLLAGRRPLVLKKEVYIAWTTLAGIFVGAGWIHSMPGYLIILALIVMFRMLSVRYHWSLPRRRINM</sequence>
<comment type="subcellular location">
    <subcellularLocation>
        <location evidence="1">Cell membrane</location>
        <topology evidence="1">Multi-pass membrane protein</topology>
    </subcellularLocation>
</comment>
<feature type="transmembrane region" description="Helical" evidence="7">
    <location>
        <begin position="6"/>
        <end position="23"/>
    </location>
</feature>
<evidence type="ECO:0000259" key="8">
    <source>
        <dbReference type="Pfam" id="PF03458"/>
    </source>
</evidence>
<reference evidence="9 10" key="1">
    <citation type="submission" date="2016-10" db="EMBL/GenBank/DDBJ databases">
        <authorList>
            <person name="de Groot N.N."/>
        </authorList>
    </citation>
    <scope>NUCLEOTIDE SEQUENCE [LARGE SCALE GENOMIC DNA]</scope>
    <source>
        <strain evidence="9 10">DSM 23995</strain>
    </source>
</reference>
<keyword evidence="4 7" id="KW-0812">Transmembrane</keyword>
<dbReference type="RefSeq" id="WP_091656732.1">
    <property type="nucleotide sequence ID" value="NZ_FONT01000001.1"/>
</dbReference>
<dbReference type="EMBL" id="FONT01000001">
    <property type="protein sequence ID" value="SFE34901.1"/>
    <property type="molecule type" value="Genomic_DNA"/>
</dbReference>
<dbReference type="PANTHER" id="PTHR30506">
    <property type="entry name" value="INNER MEMBRANE PROTEIN"/>
    <property type="match status" value="1"/>
</dbReference>
<feature type="transmembrane region" description="Helical" evidence="7">
    <location>
        <begin position="89"/>
        <end position="110"/>
    </location>
</feature>
<dbReference type="OrthoDB" id="9791874at2"/>
<evidence type="ECO:0000313" key="10">
    <source>
        <dbReference type="Proteomes" id="UP000199516"/>
    </source>
</evidence>
<proteinExistence type="inferred from homology"/>
<feature type="transmembrane region" description="Helical" evidence="7">
    <location>
        <begin position="116"/>
        <end position="137"/>
    </location>
</feature>
<feature type="transmembrane region" description="Helical" evidence="7">
    <location>
        <begin position="62"/>
        <end position="82"/>
    </location>
</feature>
<dbReference type="AlphaFoldDB" id="A0A1I1ZTB2"/>
<comment type="similarity">
    <text evidence="2">Belongs to the UPF0126 family.</text>
</comment>
<feature type="transmembrane region" description="Helical" evidence="7">
    <location>
        <begin position="30"/>
        <end position="50"/>
    </location>
</feature>
<evidence type="ECO:0000256" key="7">
    <source>
        <dbReference type="SAM" id="Phobius"/>
    </source>
</evidence>
<feature type="transmembrane region" description="Helical" evidence="7">
    <location>
        <begin position="149"/>
        <end position="166"/>
    </location>
</feature>
<protein>
    <submittedName>
        <fullName evidence="9">Uncharacterized membrane protein YeiH</fullName>
    </submittedName>
</protein>
<keyword evidence="5 7" id="KW-1133">Transmembrane helix</keyword>
<dbReference type="STRING" id="930128.SAMN05192532_101432"/>
<keyword evidence="10" id="KW-1185">Reference proteome</keyword>
<evidence type="ECO:0000256" key="3">
    <source>
        <dbReference type="ARBA" id="ARBA00022475"/>
    </source>
</evidence>
<dbReference type="Pfam" id="PF03458">
    <property type="entry name" value="Gly_transporter"/>
    <property type="match status" value="2"/>
</dbReference>